<proteinExistence type="predicted"/>
<evidence type="ECO:0000313" key="3">
    <source>
        <dbReference type="Proteomes" id="UP000661715"/>
    </source>
</evidence>
<name>A0ABR7UU83_9FLAO</name>
<dbReference type="InterPro" id="IPR013783">
    <property type="entry name" value="Ig-like_fold"/>
</dbReference>
<dbReference type="Pfam" id="PF16403">
    <property type="entry name" value="Bact_surface_Ig-like"/>
    <property type="match status" value="1"/>
</dbReference>
<keyword evidence="3" id="KW-1185">Reference proteome</keyword>
<gene>
    <name evidence="2" type="ORF">B6A10_10395</name>
</gene>
<protein>
    <recommendedName>
        <fullName evidence="1">Pesticidal crystal protein Cry22Aa Ig-like domain-containing protein</fullName>
    </recommendedName>
</protein>
<evidence type="ECO:0000259" key="1">
    <source>
        <dbReference type="Pfam" id="PF16403"/>
    </source>
</evidence>
<organism evidence="2 3">
    <name type="scientific">Flavobacterium pokkalii</name>
    <dbReference type="NCBI Taxonomy" id="1940408"/>
    <lineage>
        <taxon>Bacteria</taxon>
        <taxon>Pseudomonadati</taxon>
        <taxon>Bacteroidota</taxon>
        <taxon>Flavobacteriia</taxon>
        <taxon>Flavobacteriales</taxon>
        <taxon>Flavobacteriaceae</taxon>
        <taxon>Flavobacterium</taxon>
    </lineage>
</organism>
<dbReference type="Proteomes" id="UP000661715">
    <property type="component" value="Unassembled WGS sequence"/>
</dbReference>
<evidence type="ECO:0000313" key="2">
    <source>
        <dbReference type="EMBL" id="MBD0725588.1"/>
    </source>
</evidence>
<dbReference type="EMBL" id="NASZ01000015">
    <property type="protein sequence ID" value="MBD0725588.1"/>
    <property type="molecule type" value="Genomic_DNA"/>
</dbReference>
<feature type="domain" description="Pesticidal crystal protein Cry22Aa Ig-like" evidence="1">
    <location>
        <begin position="43"/>
        <end position="111"/>
    </location>
</feature>
<dbReference type="PROSITE" id="PS51257">
    <property type="entry name" value="PROKAR_LIPOPROTEIN"/>
    <property type="match status" value="1"/>
</dbReference>
<accession>A0ABR7UU83</accession>
<reference evidence="2 3" key="1">
    <citation type="journal article" date="2020" name="Microbiol. Res.">
        <title>Flavobacterium pokkalii sp. nov., a novel plant growth promoting native rhizobacteria isolated from pokkali rice grown in coastal saline affected agricultural regions of southern India, Kerala.</title>
        <authorList>
            <person name="Menon R.R."/>
            <person name="Kumari S."/>
            <person name="Viver T."/>
            <person name="Rameshkumar N."/>
        </authorList>
    </citation>
    <scope>NUCLEOTIDE SEQUENCE [LARGE SCALE GENOMIC DNA]</scope>
    <source>
        <strain evidence="2 3">L1I52</strain>
    </source>
</reference>
<dbReference type="Gene3D" id="2.60.40.10">
    <property type="entry name" value="Immunoglobulins"/>
    <property type="match status" value="1"/>
</dbReference>
<dbReference type="InterPro" id="IPR032179">
    <property type="entry name" value="Cry22Aa_Ig-like"/>
</dbReference>
<sequence length="219" mass="24050">MVGKLKYIMKKIILTILFTFGFLISCESDSTSNVSKVTNYAQISLNGESLVILTQGDTYTEEGGTAMEGETEIDLNISGTVNTAIPNVYKITYSAVNIDGFPATKTRTVIVLSSAPSAINLEGTFARNNTNINIVTRLSDRKYMCDNAAGYTTDDENNLKMIFYNIDDTKVYAPYQENASDTGISAESNVGTIEDADNFSWVIYASSFYGTATRIFIRK</sequence>
<comment type="caution">
    <text evidence="2">The sequence shown here is derived from an EMBL/GenBank/DDBJ whole genome shotgun (WGS) entry which is preliminary data.</text>
</comment>